<dbReference type="PROSITE" id="PS00012">
    <property type="entry name" value="PHOSPHOPANTETHEINE"/>
    <property type="match status" value="1"/>
</dbReference>
<organism evidence="5 6">
    <name type="scientific">Streptomyces roseolilacinus</name>
    <dbReference type="NCBI Taxonomy" id="66904"/>
    <lineage>
        <taxon>Bacteria</taxon>
        <taxon>Bacillati</taxon>
        <taxon>Actinomycetota</taxon>
        <taxon>Actinomycetes</taxon>
        <taxon>Kitasatosporales</taxon>
        <taxon>Streptomycetaceae</taxon>
        <taxon>Streptomyces</taxon>
    </lineage>
</organism>
<dbReference type="EMBL" id="BMSV01000003">
    <property type="protein sequence ID" value="GGP99479.1"/>
    <property type="molecule type" value="Genomic_DNA"/>
</dbReference>
<evidence type="ECO:0000259" key="4">
    <source>
        <dbReference type="PROSITE" id="PS50075"/>
    </source>
</evidence>
<dbReference type="InterPro" id="IPR023213">
    <property type="entry name" value="CAT-like_dom_sf"/>
</dbReference>
<dbReference type="GO" id="GO:0031177">
    <property type="term" value="F:phosphopantetheine binding"/>
    <property type="evidence" value="ECO:0007669"/>
    <property type="project" value="InterPro"/>
</dbReference>
<dbReference type="GO" id="GO:0017000">
    <property type="term" value="P:antibiotic biosynthetic process"/>
    <property type="evidence" value="ECO:0007669"/>
    <property type="project" value="UniProtKB-ARBA"/>
</dbReference>
<dbReference type="SUPFAM" id="SSF56801">
    <property type="entry name" value="Acetyl-CoA synthetase-like"/>
    <property type="match status" value="2"/>
</dbReference>
<dbReference type="Gene3D" id="3.30.300.30">
    <property type="match status" value="1"/>
</dbReference>
<reference evidence="5" key="2">
    <citation type="submission" date="2020-09" db="EMBL/GenBank/DDBJ databases">
        <authorList>
            <person name="Sun Q."/>
            <person name="Ohkuma M."/>
        </authorList>
    </citation>
    <scope>NUCLEOTIDE SEQUENCE</scope>
    <source>
        <strain evidence="5">JCM 4335</strain>
    </source>
</reference>
<dbReference type="Pfam" id="PF00550">
    <property type="entry name" value="PP-binding"/>
    <property type="match status" value="1"/>
</dbReference>
<dbReference type="PROSITE" id="PS50075">
    <property type="entry name" value="CARRIER"/>
    <property type="match status" value="1"/>
</dbReference>
<dbReference type="InterPro" id="IPR036736">
    <property type="entry name" value="ACP-like_sf"/>
</dbReference>
<evidence type="ECO:0000256" key="3">
    <source>
        <dbReference type="ARBA" id="ARBA00022553"/>
    </source>
</evidence>
<protein>
    <recommendedName>
        <fullName evidence="4">Carrier domain-containing protein</fullName>
    </recommendedName>
</protein>
<comment type="caution">
    <text evidence="5">The sequence shown here is derived from an EMBL/GenBank/DDBJ whole genome shotgun (WGS) entry which is preliminary data.</text>
</comment>
<dbReference type="Gene3D" id="3.40.50.720">
    <property type="entry name" value="NAD(P)-binding Rossmann-like Domain"/>
    <property type="match status" value="1"/>
</dbReference>
<gene>
    <name evidence="5" type="ORF">GCM10010249_17070</name>
</gene>
<proteinExistence type="predicted"/>
<dbReference type="InterPro" id="IPR000873">
    <property type="entry name" value="AMP-dep_synth/lig_dom"/>
</dbReference>
<reference evidence="5" key="1">
    <citation type="journal article" date="2014" name="Int. J. Syst. Evol. Microbiol.">
        <title>Complete genome sequence of Corynebacterium casei LMG S-19264T (=DSM 44701T), isolated from a smear-ripened cheese.</title>
        <authorList>
            <consortium name="US DOE Joint Genome Institute (JGI-PGF)"/>
            <person name="Walter F."/>
            <person name="Albersmeier A."/>
            <person name="Kalinowski J."/>
            <person name="Ruckert C."/>
        </authorList>
    </citation>
    <scope>NUCLEOTIDE SEQUENCE</scope>
    <source>
        <strain evidence="5">JCM 4335</strain>
    </source>
</reference>
<evidence type="ECO:0000313" key="5">
    <source>
        <dbReference type="EMBL" id="GGP99479.1"/>
    </source>
</evidence>
<dbReference type="PANTHER" id="PTHR45398:SF1">
    <property type="entry name" value="ENZYME, PUTATIVE (JCVI)-RELATED"/>
    <property type="match status" value="1"/>
</dbReference>
<dbReference type="InterPro" id="IPR020806">
    <property type="entry name" value="PKS_PP-bd"/>
</dbReference>
<dbReference type="Pfam" id="PF00668">
    <property type="entry name" value="Condensation"/>
    <property type="match status" value="1"/>
</dbReference>
<name>A0A918AXR7_9ACTN</name>
<dbReference type="GO" id="GO:0008610">
    <property type="term" value="P:lipid biosynthetic process"/>
    <property type="evidence" value="ECO:0007669"/>
    <property type="project" value="UniProtKB-ARBA"/>
</dbReference>
<dbReference type="InterPro" id="IPR057326">
    <property type="entry name" value="KR_dom"/>
</dbReference>
<dbReference type="SUPFAM" id="SSF52777">
    <property type="entry name" value="CoA-dependent acyltransferases"/>
    <property type="match status" value="2"/>
</dbReference>
<evidence type="ECO:0000313" key="6">
    <source>
        <dbReference type="Proteomes" id="UP000654123"/>
    </source>
</evidence>
<dbReference type="PANTHER" id="PTHR45398">
    <property type="match status" value="1"/>
</dbReference>
<dbReference type="Gene3D" id="3.30.559.10">
    <property type="entry name" value="Chloramphenicol acetyltransferase-like domain"/>
    <property type="match status" value="1"/>
</dbReference>
<dbReference type="InterPro" id="IPR009081">
    <property type="entry name" value="PP-bd_ACP"/>
</dbReference>
<dbReference type="Gene3D" id="3.30.559.30">
    <property type="entry name" value="Nonribosomal peptide synthetase, condensation domain"/>
    <property type="match status" value="1"/>
</dbReference>
<dbReference type="Pfam" id="PF00501">
    <property type="entry name" value="AMP-binding"/>
    <property type="match status" value="1"/>
</dbReference>
<dbReference type="InterPro" id="IPR013968">
    <property type="entry name" value="PKS_KR"/>
</dbReference>
<dbReference type="Gene3D" id="3.40.50.12780">
    <property type="entry name" value="N-terminal domain of ligase-like"/>
    <property type="match status" value="1"/>
</dbReference>
<dbReference type="InterPro" id="IPR020845">
    <property type="entry name" value="AMP-binding_CS"/>
</dbReference>
<dbReference type="InterPro" id="IPR045851">
    <property type="entry name" value="AMP-bd_C_sf"/>
</dbReference>
<keyword evidence="3" id="KW-0597">Phosphoprotein</keyword>
<evidence type="ECO:0000256" key="2">
    <source>
        <dbReference type="ARBA" id="ARBA00022450"/>
    </source>
</evidence>
<dbReference type="Pfam" id="PF08659">
    <property type="entry name" value="KR"/>
    <property type="match status" value="1"/>
</dbReference>
<evidence type="ECO:0000256" key="1">
    <source>
        <dbReference type="ARBA" id="ARBA00001957"/>
    </source>
</evidence>
<dbReference type="InterPro" id="IPR036291">
    <property type="entry name" value="NAD(P)-bd_dom_sf"/>
</dbReference>
<keyword evidence="6" id="KW-1185">Reference proteome</keyword>
<dbReference type="GO" id="GO:0003824">
    <property type="term" value="F:catalytic activity"/>
    <property type="evidence" value="ECO:0007669"/>
    <property type="project" value="InterPro"/>
</dbReference>
<dbReference type="Gene3D" id="1.10.1200.10">
    <property type="entry name" value="ACP-like"/>
    <property type="match status" value="1"/>
</dbReference>
<comment type="cofactor">
    <cofactor evidence="1">
        <name>pantetheine 4'-phosphate</name>
        <dbReference type="ChEBI" id="CHEBI:47942"/>
    </cofactor>
</comment>
<dbReference type="SUPFAM" id="SSF51735">
    <property type="entry name" value="NAD(P)-binding Rossmann-fold domains"/>
    <property type="match status" value="2"/>
</dbReference>
<dbReference type="PROSITE" id="PS00455">
    <property type="entry name" value="AMP_BINDING"/>
    <property type="match status" value="1"/>
</dbReference>
<dbReference type="SMART" id="SM00822">
    <property type="entry name" value="PKS_KR"/>
    <property type="match status" value="1"/>
</dbReference>
<keyword evidence="2" id="KW-0596">Phosphopantetheine</keyword>
<sequence>MPTRPFEHATDAAAPAGEVLAALRARGRAAAADTHGGDALADWVDRLAKTLTGYAVRPGELVHVAAAEPVETVVGCLAVWLSGAVPGVGPGTADGPSRLVLDVAAETVRTRAGEPAEVDAALLVSEDLVGCVAHPAATLGRLRLPAETPAAVVVLADWRADAWLPLVLEAWLAGVERLSLRPDGPVAPDGDAVLVCPAGRLAADPALAADGAFAGWVTWGAGTAGAPPADDLRLHGFGDHFVLAATRAHTPGGGHAQRGEVYGRHRVCNAEGRPLPVNAWGLLALAGRLPVVGDTAEETLAAVRAEPAERTWVTDHRARKRNDGTIEFDLRELNALRIAGRRLSPAATARALAAAGLPDAALVARDPDTDRARLVLCAPGDGPDAQAAARLSAALPAWAAPLSTCRVPALPRDGAGRVDAARLAADAPPDDLLLELAGRELAGDGGEPVRLRAVPVPAQGDELPLPEGFAAGSGHYPATRPAEAKGPELAPPTDDLVDRLRKAAATDRGIPLVDGEGREHRLTYAELLTEASRVAAHLRARGLGHGDEVIVHSAAAGDIFTGVWACILIGVLPVPLTPATPYDAAGNPLWHLLGPDTMLTGRTVLTTEAQKDATSRVLRRRGLTAELLTLEEARTHDPLPAEEAAPRSPALMILTSGSTGAPKGVALSHRNLVSLAESIRNEFDLRDEVSLNWLGVDHVGGLVQHHVRDLCLANEQVHADTGWVLADPTRILDLLDRYRVTISWMANFGFNLVNEQAEKIAEGSWDLSPVKVWENGGEPVTHEGNQRFLALLAPHGLRPDVIKPVFGMTETSSAIIGAHNLVAGRQDYVHWLSDTALDSPVQRALPGEGSPFAEVGTPMAGISLRVVDAEGRVCPEGVGGRIEVSGPQVMNGYYRNPQADAETFTPDGWLRMGDCGFMVNGSLVVTGREKDVLIVNGLNYAARALENTVEAVAGVRQGCCAAVPVRRPDASTDDLAVFYSSTDAGGADPTEIEAALISEHSLRPVALVEIGPDDWPRTAIGKIRRPVLAQGFHAGEFADRITLRRDSGLGNRTTLPAWHFVPEWRPAAAPAATPAGRVLWLGGQAPAGASLSAAPGAPFDGFDTEGRARFRTGHEQDASALLEAAAQRLGGLDAVVDARWDTPPAGDGAEEAARALREARTAWTALLRAAARLPEPPAVVLATRAAVAVTGDEPSVAHAALPGVAESLAQSHPRLRVALVDGAPGEALLAECALRGTGQVAHRDGTRLVRGLRALTGTAVPQVPRRVLREHGAYLVIGGLGGVGAHLTQHLLRRFGARVLVAGRGPAGPGDIRGGVLAHLADQTASGGGGEIRYVRLDAADADALRTAIDAAERDWGALDGVFNLAGEGSVTEQLDALAAPDEATASRLLARAETRVRTSHALDEALADRATPLVVFSSVNGFFGGAGFTEYAGACSYQAAHARWSARRTGRTRICLDWSMWKQVGMASGTPSAVVELAQRRGFGSLTPAQGLASLHAALESAEDRLLIGLTASGDAVAGLLPFGAVGYELEAEGADDPARVAAVVGVDPARVRRTRAASASGSAAAVGQGHVEALLGVFRDVLGTSEVGEDDNFFAAGGDSIRAIQVVARAAERGFRFSPLDLFEHKTAAALLTHLAGRDGLADVALDDEDAGEPVSEAAVPPVFGWWLEKADRREVRDHLTMSMRYRVDGGLEPGQVEAALVALVERHDALRMRLAETPEGWRLVSGASAADSLRFEVVEAPAGRDAAAVAEEAEPALHREVSAEAGPLTRAVLVRPADGSPAALVLVIHHAAVDGVSWRIVEEELRLLLDARARGTEAELPPATVGFLPWAHRMERRAARLDGGALADDWAGRLEGGWGRLPGEPAEPPLEGGTEILTRKLPAHLLDRLGETSVYEVLLTAVGWSLARWAGTEALAVDVEGHGRLDAQAPVDLSRTVGWFTAIAPVRLDLAGCAAPGRAVPRVRRALTALRGRDQEWGLLRYGNACPPDHPLRDLPERQVSFNYLGVFDTAGQRPDPLFAAVPGSLGAEQSPESERHYLIDVAAAVTDGELELAVKFSPAVHSADEIGTWLDGCETVLRDLLAEGGGGPEAAEIDQDELLLALQEVSLGSEDD</sequence>
<dbReference type="SMART" id="SM00823">
    <property type="entry name" value="PKS_PP"/>
    <property type="match status" value="1"/>
</dbReference>
<accession>A0A918AXR7</accession>
<feature type="domain" description="Carrier" evidence="4">
    <location>
        <begin position="1567"/>
        <end position="1641"/>
    </location>
</feature>
<dbReference type="InterPro" id="IPR006162">
    <property type="entry name" value="Ppantetheine_attach_site"/>
</dbReference>
<dbReference type="SUPFAM" id="SSF47336">
    <property type="entry name" value="ACP-like"/>
    <property type="match status" value="1"/>
</dbReference>
<dbReference type="RefSeq" id="WP_189531513.1">
    <property type="nucleotide sequence ID" value="NZ_BMSV01000003.1"/>
</dbReference>
<dbReference type="InterPro" id="IPR001242">
    <property type="entry name" value="Condensation_dom"/>
</dbReference>
<dbReference type="Proteomes" id="UP000654123">
    <property type="component" value="Unassembled WGS sequence"/>
</dbReference>
<dbReference type="InterPro" id="IPR042099">
    <property type="entry name" value="ANL_N_sf"/>
</dbReference>